<keyword evidence="4" id="KW-1185">Reference proteome</keyword>
<dbReference type="PANTHER" id="PTHR42949:SF3">
    <property type="entry name" value="ANAEROBIC GLYCEROL-3-PHOSPHATE DEHYDROGENASE SUBUNIT B"/>
    <property type="match status" value="1"/>
</dbReference>
<name>A0A6P2BUG1_9ACTN</name>
<organism evidence="3 4">
    <name type="scientific">Trebonia kvetii</name>
    <dbReference type="NCBI Taxonomy" id="2480626"/>
    <lineage>
        <taxon>Bacteria</taxon>
        <taxon>Bacillati</taxon>
        <taxon>Actinomycetota</taxon>
        <taxon>Actinomycetes</taxon>
        <taxon>Streptosporangiales</taxon>
        <taxon>Treboniaceae</taxon>
        <taxon>Trebonia</taxon>
    </lineage>
</organism>
<dbReference type="InterPro" id="IPR023753">
    <property type="entry name" value="FAD/NAD-binding_dom"/>
</dbReference>
<sequence length="422" mass="43503">MDADVLIVGAGPAGLAAAAELRRRGVRRVVVADREAAPGGIPRHSKHTGYGLRDLHRVLSGPAYARALTDAAARAGAQLRAGCTVTDLRAGGGGPSATVTSAAGIEEVQAGAVLLATGCRERPRAARLVPGDRPSGVLTTGELQQRVYLAGERLAGRALVVGAEHVSFSAAVTLAHAGARVLALVTDQPRHQSYAAFKLGAALRWRVPVWTSTAVTRVTGANGRLAAVEVSGVDGGPSRVIACDWLVFTGDWIPDHVLARTACLTLDKGTLGPAIDTTMATSAPGVFAAGNLVHAAETADVAALSGRHAARQITLYLAAAGRPVPSSVPVVAETPLRWISPNAIDPGVLPPLGRFAIRPAEYRERARLEAWQDGTLLARSRPLRLIPGRPVHLRAAWVTSVDPAGGPVRVGAAHSSSSGGAI</sequence>
<dbReference type="Proteomes" id="UP000460272">
    <property type="component" value="Unassembled WGS sequence"/>
</dbReference>
<protein>
    <submittedName>
        <fullName evidence="3">FAD-binding protein</fullName>
    </submittedName>
</protein>
<dbReference type="AlphaFoldDB" id="A0A6P2BUG1"/>
<evidence type="ECO:0000259" key="2">
    <source>
        <dbReference type="Pfam" id="PF07992"/>
    </source>
</evidence>
<dbReference type="OrthoDB" id="5287468at2"/>
<dbReference type="Pfam" id="PF07992">
    <property type="entry name" value="Pyr_redox_2"/>
    <property type="match status" value="1"/>
</dbReference>
<dbReference type="InterPro" id="IPR036188">
    <property type="entry name" value="FAD/NAD-bd_sf"/>
</dbReference>
<keyword evidence="1" id="KW-0560">Oxidoreductase</keyword>
<proteinExistence type="predicted"/>
<dbReference type="GO" id="GO:0016491">
    <property type="term" value="F:oxidoreductase activity"/>
    <property type="evidence" value="ECO:0007669"/>
    <property type="project" value="UniProtKB-KW"/>
</dbReference>
<evidence type="ECO:0000313" key="3">
    <source>
        <dbReference type="EMBL" id="TVZ02610.1"/>
    </source>
</evidence>
<accession>A0A6P2BUG1</accession>
<dbReference type="PRINTS" id="PR00368">
    <property type="entry name" value="FADPNR"/>
</dbReference>
<comment type="caution">
    <text evidence="3">The sequence shown here is derived from an EMBL/GenBank/DDBJ whole genome shotgun (WGS) entry which is preliminary data.</text>
</comment>
<reference evidence="3 4" key="1">
    <citation type="submission" date="2018-11" db="EMBL/GenBank/DDBJ databases">
        <title>Trebonia kvetii gen.nov., sp.nov., a novel acidophilic actinobacterium, and proposal of the new actinobacterial family Treboniaceae fam. nov.</title>
        <authorList>
            <person name="Rapoport D."/>
            <person name="Sagova-Mareckova M."/>
            <person name="Sedlacek I."/>
            <person name="Provaznik J."/>
            <person name="Kralova S."/>
            <person name="Pavlinic D."/>
            <person name="Benes V."/>
            <person name="Kopecky J."/>
        </authorList>
    </citation>
    <scope>NUCLEOTIDE SEQUENCE [LARGE SCALE GENOMIC DNA]</scope>
    <source>
        <strain evidence="3 4">15Tr583</strain>
    </source>
</reference>
<dbReference type="PANTHER" id="PTHR42949">
    <property type="entry name" value="ANAEROBIC GLYCEROL-3-PHOSPHATE DEHYDROGENASE SUBUNIT B"/>
    <property type="match status" value="1"/>
</dbReference>
<dbReference type="EMBL" id="RPFW01000005">
    <property type="protein sequence ID" value="TVZ02610.1"/>
    <property type="molecule type" value="Genomic_DNA"/>
</dbReference>
<evidence type="ECO:0000256" key="1">
    <source>
        <dbReference type="ARBA" id="ARBA00023002"/>
    </source>
</evidence>
<dbReference type="InterPro" id="IPR051691">
    <property type="entry name" value="Metab_Enz_Cyan_OpOx_G3PDH"/>
</dbReference>
<gene>
    <name evidence="3" type="ORF">EAS64_27960</name>
</gene>
<dbReference type="PRINTS" id="PR00469">
    <property type="entry name" value="PNDRDTASEII"/>
</dbReference>
<dbReference type="SUPFAM" id="SSF51905">
    <property type="entry name" value="FAD/NAD(P)-binding domain"/>
    <property type="match status" value="1"/>
</dbReference>
<feature type="domain" description="FAD/NAD(P)-binding" evidence="2">
    <location>
        <begin position="4"/>
        <end position="305"/>
    </location>
</feature>
<evidence type="ECO:0000313" key="4">
    <source>
        <dbReference type="Proteomes" id="UP000460272"/>
    </source>
</evidence>
<dbReference type="RefSeq" id="WP_145857787.1">
    <property type="nucleotide sequence ID" value="NZ_RPFW01000005.1"/>
</dbReference>
<dbReference type="Gene3D" id="3.50.50.60">
    <property type="entry name" value="FAD/NAD(P)-binding domain"/>
    <property type="match status" value="2"/>
</dbReference>